<dbReference type="CDD" id="cd06558">
    <property type="entry name" value="crotonase-like"/>
    <property type="match status" value="1"/>
</dbReference>
<comment type="caution">
    <text evidence="2">The sequence shown here is derived from an EMBL/GenBank/DDBJ whole genome shotgun (WGS) entry which is preliminary data.</text>
</comment>
<organism evidence="2 3">
    <name type="scientific">Novosphingobium anseongense</name>
    <dbReference type="NCBI Taxonomy" id="3133436"/>
    <lineage>
        <taxon>Bacteria</taxon>
        <taxon>Pseudomonadati</taxon>
        <taxon>Pseudomonadota</taxon>
        <taxon>Alphaproteobacteria</taxon>
        <taxon>Sphingomonadales</taxon>
        <taxon>Sphingomonadaceae</taxon>
        <taxon>Novosphingobium</taxon>
    </lineage>
</organism>
<dbReference type="RefSeq" id="WP_339586435.1">
    <property type="nucleotide sequence ID" value="NZ_JBBHJZ010000001.1"/>
</dbReference>
<dbReference type="PANTHER" id="PTHR43459">
    <property type="entry name" value="ENOYL-COA HYDRATASE"/>
    <property type="match status" value="1"/>
</dbReference>
<dbReference type="Gene3D" id="3.90.226.10">
    <property type="entry name" value="2-enoyl-CoA Hydratase, Chain A, domain 1"/>
    <property type="match status" value="1"/>
</dbReference>
<evidence type="ECO:0000313" key="2">
    <source>
        <dbReference type="EMBL" id="MEJ5976526.1"/>
    </source>
</evidence>
<protein>
    <submittedName>
        <fullName evidence="2">Enoyl-CoA hydratase-related protein</fullName>
    </submittedName>
</protein>
<keyword evidence="3" id="KW-1185">Reference proteome</keyword>
<comment type="similarity">
    <text evidence="1">Belongs to the enoyl-CoA hydratase/isomerase family.</text>
</comment>
<evidence type="ECO:0000256" key="1">
    <source>
        <dbReference type="ARBA" id="ARBA00005254"/>
    </source>
</evidence>
<reference evidence="2 3" key="1">
    <citation type="submission" date="2024-03" db="EMBL/GenBank/DDBJ databases">
        <authorList>
            <person name="Jo J.-H."/>
        </authorList>
    </citation>
    <scope>NUCLEOTIDE SEQUENCE [LARGE SCALE GENOMIC DNA]</scope>
    <source>
        <strain evidence="2 3">PS1R-30</strain>
    </source>
</reference>
<sequence>MTYEKVLYSLNDDGVARISMNDPATRNAGSAQMGEELVDAFNRAAFESRAVLFTGEGKGFNSGANLADAEAVLDDPMRDVGHLLDRYYNPIITRMKAMEQPIVTAVRGAAAGVGCGLAMAGDMIVCGEGGFFLQAFRHVGLVPDGGSSWLLTRAVGRVRAMEMMLLGERLYGAQALEWGLVNRVVPDDEVESAGLALATQLAKGPRSLGMIKRIAWAAADCSLEQALQNERAGQLAASRTEDFVEGVTAFAGKRQPEFKGN</sequence>
<dbReference type="Gene3D" id="1.10.12.10">
    <property type="entry name" value="Lyase 2-enoyl-coa Hydratase, Chain A, domain 2"/>
    <property type="match status" value="1"/>
</dbReference>
<dbReference type="InterPro" id="IPR029045">
    <property type="entry name" value="ClpP/crotonase-like_dom_sf"/>
</dbReference>
<dbReference type="InterPro" id="IPR001753">
    <property type="entry name" value="Enoyl-CoA_hydra/iso"/>
</dbReference>
<evidence type="ECO:0000313" key="3">
    <source>
        <dbReference type="Proteomes" id="UP001361239"/>
    </source>
</evidence>
<name>A0ABU8RTX5_9SPHN</name>
<dbReference type="SUPFAM" id="SSF52096">
    <property type="entry name" value="ClpP/crotonase"/>
    <property type="match status" value="1"/>
</dbReference>
<gene>
    <name evidence="2" type="ORF">WG901_07765</name>
</gene>
<dbReference type="InterPro" id="IPR014748">
    <property type="entry name" value="Enoyl-CoA_hydra_C"/>
</dbReference>
<dbReference type="EMBL" id="JBBHJZ010000001">
    <property type="protein sequence ID" value="MEJ5976526.1"/>
    <property type="molecule type" value="Genomic_DNA"/>
</dbReference>
<dbReference type="Proteomes" id="UP001361239">
    <property type="component" value="Unassembled WGS sequence"/>
</dbReference>
<accession>A0ABU8RTX5</accession>
<dbReference type="Pfam" id="PF00378">
    <property type="entry name" value="ECH_1"/>
    <property type="match status" value="1"/>
</dbReference>
<proteinExistence type="inferred from homology"/>
<dbReference type="PANTHER" id="PTHR43459:SF1">
    <property type="entry name" value="EG:BACN32G11.4 PROTEIN"/>
    <property type="match status" value="1"/>
</dbReference>